<gene>
    <name evidence="3" type="ORF">JVT61DRAFT_2716</name>
</gene>
<feature type="compositionally biased region" description="Basic and acidic residues" evidence="1">
    <location>
        <begin position="774"/>
        <end position="787"/>
    </location>
</feature>
<dbReference type="Proteomes" id="UP000683000">
    <property type="component" value="Unassembled WGS sequence"/>
</dbReference>
<feature type="region of interest" description="Disordered" evidence="1">
    <location>
        <begin position="669"/>
        <end position="787"/>
    </location>
</feature>
<feature type="compositionally biased region" description="Low complexity" evidence="1">
    <location>
        <begin position="256"/>
        <end position="271"/>
    </location>
</feature>
<dbReference type="OrthoDB" id="435460at2759"/>
<sequence>MPHPTKSIRVEFTGAHDNYLFKYIAKYCPTKAGRSGHKIYRQLVDNQTEWPWARHHTWQSWRERYVKNSDYFDARIRHYQRKHDIESVDKQKRPAAPLPIEMLGPSAKRAKLKKEKEVEEEKRPPSSEIHAAKSTSKSLSEHHREPREEMPPDANPPREPEPGNARHTTPVASPPRSNASASVSATKKRTLDPTPPQTRHDILEISSSSPDRQAPHLFNGNAEPRSPPRHVKRTKVRLRTPSDMFASEPSSPKMDAVAAPAVSVEAPSSEVQPAPPAPTTVLVDREGHVPRAFPRGEKEEAEEEEEEEEEVEMKEKVEWPPARGSTTIQRSTSGPNVEVGAHHAFSQLQPQLEALRGHVSPKQPDRRAVVAQFSDQVRQDVGETERREDVVRNGASPIKHIVTTAPPSDPFSGLIPKPFSNIFKFPAPRASTRSPFRPEPPIEETRRPLSPTKAARHPALNRIRRQTIGHGHYGNRNKNRKERERRRESGREVPSLDLVALSHSSTSARSHSHSSTDTSVPGRPPRWSLPVLPHAAPWVFGEPDRWAAPSPMYGDLLGHGRAGTSSTPRFMLTPSPARSITGATASASHANGMSASSSVLLTPHPPDLPLTASHGLASILAHMSTNHGLAMSVVEAVYKRVGSLREADEVLKGMREAAEGYGEREIKRRVKERRGRGEGGKGTRGNWNGRTPLTYVVASEDGEESEYSPPETSRAAMWKRQSGEVSYEEDEEVDAEEGRAVEEELRERDEDEDDAHHDFSQQAALVETNEEPDQDRQEERPKDDACEEQRVTAALLGDTRAAQELERKLGKGQYRRDIARLFV</sequence>
<evidence type="ECO:0000256" key="1">
    <source>
        <dbReference type="SAM" id="MobiDB-lite"/>
    </source>
</evidence>
<dbReference type="InterPro" id="IPR009057">
    <property type="entry name" value="Homeodomain-like_sf"/>
</dbReference>
<feature type="region of interest" description="Disordered" evidence="1">
    <location>
        <begin position="426"/>
        <end position="526"/>
    </location>
</feature>
<evidence type="ECO:0000313" key="4">
    <source>
        <dbReference type="Proteomes" id="UP000683000"/>
    </source>
</evidence>
<accession>A0A8I3A8K3</accession>
<evidence type="ECO:0000313" key="3">
    <source>
        <dbReference type="EMBL" id="KAG6375856.1"/>
    </source>
</evidence>
<feature type="compositionally biased region" description="Polar residues" evidence="1">
    <location>
        <begin position="324"/>
        <end position="335"/>
    </location>
</feature>
<feature type="compositionally biased region" description="Basic and acidic residues" evidence="1">
    <location>
        <begin position="736"/>
        <end position="759"/>
    </location>
</feature>
<feature type="compositionally biased region" description="Low complexity" evidence="1">
    <location>
        <begin position="502"/>
        <end position="519"/>
    </location>
</feature>
<dbReference type="CDD" id="cd11655">
    <property type="entry name" value="rap1_myb-like"/>
    <property type="match status" value="1"/>
</dbReference>
<protein>
    <recommendedName>
        <fullName evidence="2">TERF2-interacting telomeric protein 1 Myb domain-containing protein</fullName>
    </recommendedName>
</protein>
<name>A0A8I3A8K3_9AGAM</name>
<proteinExistence type="predicted"/>
<feature type="compositionally biased region" description="Acidic residues" evidence="1">
    <location>
        <begin position="726"/>
        <end position="735"/>
    </location>
</feature>
<keyword evidence="4" id="KW-1185">Reference proteome</keyword>
<feature type="compositionally biased region" description="Basic and acidic residues" evidence="1">
    <location>
        <begin position="283"/>
        <end position="298"/>
    </location>
</feature>
<feature type="compositionally biased region" description="Basic residues" evidence="1">
    <location>
        <begin position="462"/>
        <end position="480"/>
    </location>
</feature>
<reference evidence="3" key="1">
    <citation type="submission" date="2021-03" db="EMBL/GenBank/DDBJ databases">
        <title>Evolutionary innovations through gain and loss of genes in the ectomycorrhizal Boletales.</title>
        <authorList>
            <person name="Wu G."/>
            <person name="Miyauchi S."/>
            <person name="Morin E."/>
            <person name="Yang Z.-L."/>
            <person name="Xu J."/>
            <person name="Martin F.M."/>
        </authorList>
    </citation>
    <scope>NUCLEOTIDE SEQUENCE</scope>
    <source>
        <strain evidence="3">BR01</strain>
    </source>
</reference>
<feature type="compositionally biased region" description="Basic and acidic residues" evidence="1">
    <location>
        <begin position="139"/>
        <end position="161"/>
    </location>
</feature>
<feature type="compositionally biased region" description="Polar residues" evidence="1">
    <location>
        <begin position="166"/>
        <end position="185"/>
    </location>
</feature>
<feature type="compositionally biased region" description="Basic and acidic residues" evidence="1">
    <location>
        <begin position="83"/>
        <end position="92"/>
    </location>
</feature>
<dbReference type="Gene3D" id="1.10.10.60">
    <property type="entry name" value="Homeodomain-like"/>
    <property type="match status" value="1"/>
</dbReference>
<dbReference type="SUPFAM" id="SSF46689">
    <property type="entry name" value="Homeodomain-like"/>
    <property type="match status" value="1"/>
</dbReference>
<feature type="compositionally biased region" description="Basic residues" evidence="1">
    <location>
        <begin position="227"/>
        <end position="238"/>
    </location>
</feature>
<organism evidence="3 4">
    <name type="scientific">Boletus reticuloceps</name>
    <dbReference type="NCBI Taxonomy" id="495285"/>
    <lineage>
        <taxon>Eukaryota</taxon>
        <taxon>Fungi</taxon>
        <taxon>Dikarya</taxon>
        <taxon>Basidiomycota</taxon>
        <taxon>Agaricomycotina</taxon>
        <taxon>Agaricomycetes</taxon>
        <taxon>Agaricomycetidae</taxon>
        <taxon>Boletales</taxon>
        <taxon>Boletineae</taxon>
        <taxon>Boletaceae</taxon>
        <taxon>Boletoideae</taxon>
        <taxon>Boletus</taxon>
    </lineage>
</organism>
<feature type="compositionally biased region" description="Basic and acidic residues" evidence="1">
    <location>
        <begin position="481"/>
        <end position="491"/>
    </location>
</feature>
<evidence type="ECO:0000259" key="2">
    <source>
        <dbReference type="Pfam" id="PF08914"/>
    </source>
</evidence>
<feature type="region of interest" description="Disordered" evidence="1">
    <location>
        <begin position="83"/>
        <end position="337"/>
    </location>
</feature>
<dbReference type="Pfam" id="PF08914">
    <property type="entry name" value="Myb_Rap1"/>
    <property type="match status" value="1"/>
</dbReference>
<feature type="compositionally biased region" description="Basic and acidic residues" evidence="1">
    <location>
        <begin position="114"/>
        <end position="125"/>
    </location>
</feature>
<dbReference type="EMBL" id="JAGFBS010000013">
    <property type="protein sequence ID" value="KAG6375856.1"/>
    <property type="molecule type" value="Genomic_DNA"/>
</dbReference>
<feature type="compositionally biased region" description="Acidic residues" evidence="1">
    <location>
        <begin position="299"/>
        <end position="312"/>
    </location>
</feature>
<dbReference type="InterPro" id="IPR015010">
    <property type="entry name" value="TERF2IP_Myb"/>
</dbReference>
<dbReference type="AlphaFoldDB" id="A0A8I3A8K3"/>
<feature type="domain" description="TERF2-interacting telomeric protein 1 Myb" evidence="2">
    <location>
        <begin position="12"/>
        <end position="68"/>
    </location>
</feature>
<comment type="caution">
    <text evidence="3">The sequence shown here is derived from an EMBL/GenBank/DDBJ whole genome shotgun (WGS) entry which is preliminary data.</text>
</comment>